<comment type="caution">
    <text evidence="2">The sequence shown here is derived from an EMBL/GenBank/DDBJ whole genome shotgun (WGS) entry which is preliminary data.</text>
</comment>
<evidence type="ECO:0000313" key="4">
    <source>
        <dbReference type="Proteomes" id="UP000261080"/>
    </source>
</evidence>
<feature type="compositionally biased region" description="Basic and acidic residues" evidence="1">
    <location>
        <begin position="190"/>
        <end position="233"/>
    </location>
</feature>
<organism evidence="2 4">
    <name type="scientific">Sellimonas intestinalis</name>
    <dbReference type="NCBI Taxonomy" id="1653434"/>
    <lineage>
        <taxon>Bacteria</taxon>
        <taxon>Bacillati</taxon>
        <taxon>Bacillota</taxon>
        <taxon>Clostridia</taxon>
        <taxon>Lachnospirales</taxon>
        <taxon>Lachnospiraceae</taxon>
        <taxon>Sellimonas</taxon>
    </lineage>
</organism>
<gene>
    <name evidence="3" type="ORF">DW016_15915</name>
    <name evidence="2" type="ORF">DW016_16040</name>
</gene>
<proteinExistence type="predicted"/>
<protein>
    <submittedName>
        <fullName evidence="2">Uncharacterized protein</fullName>
    </submittedName>
</protein>
<dbReference type="OrthoDB" id="2052465at2"/>
<feature type="compositionally biased region" description="Acidic residues" evidence="1">
    <location>
        <begin position="176"/>
        <end position="189"/>
    </location>
</feature>
<sequence length="294" mass="34602">MAGFDVIEMLNGNSIQAAGARKWYQEANYEDAKEIIRDELGNIRNSFVKVGYFLRRIKETEGYQEDGYETIWDCAKDQFGITRTTASRWMEINRRFSEGGYSPYLAEEYKGYNKSQLQEMLYLPEEKLEEVDPGMTAMEIRGSRKEPEEKTQESAETHREECEEEDEIPGQMREEDYLEESEEVDTPDIADEKTSEIQRIVEEERQQQDRENPDPGRQDTKEKASIREQKTESILDTATKEEDETYARKLHVLKMLEKYYIYLNEEEVEILKGMVQDCKRRKQEYALEDCGTTS</sequence>
<dbReference type="EMBL" id="QVLX01000023">
    <property type="protein sequence ID" value="RGE84242.1"/>
    <property type="molecule type" value="Genomic_DNA"/>
</dbReference>
<accession>A0A3E3JY98</accession>
<feature type="compositionally biased region" description="Basic and acidic residues" evidence="1">
    <location>
        <begin position="141"/>
        <end position="161"/>
    </location>
</feature>
<feature type="region of interest" description="Disordered" evidence="1">
    <location>
        <begin position="139"/>
        <end position="238"/>
    </location>
</feature>
<evidence type="ECO:0000256" key="1">
    <source>
        <dbReference type="SAM" id="MobiDB-lite"/>
    </source>
</evidence>
<evidence type="ECO:0000313" key="2">
    <source>
        <dbReference type="EMBL" id="RGE84216.1"/>
    </source>
</evidence>
<dbReference type="EMBL" id="QVLX01000031">
    <property type="protein sequence ID" value="RGE84216.1"/>
    <property type="molecule type" value="Genomic_DNA"/>
</dbReference>
<dbReference type="Proteomes" id="UP000261080">
    <property type="component" value="Unassembled WGS sequence"/>
</dbReference>
<dbReference type="RefSeq" id="WP_117493956.1">
    <property type="nucleotide sequence ID" value="NZ_QVLX01000023.1"/>
</dbReference>
<reference evidence="2 4" key="1">
    <citation type="submission" date="2018-08" db="EMBL/GenBank/DDBJ databases">
        <title>A genome reference for cultivated species of the human gut microbiota.</title>
        <authorList>
            <person name="Zou Y."/>
            <person name="Xue W."/>
            <person name="Luo G."/>
        </authorList>
    </citation>
    <scope>NUCLEOTIDE SEQUENCE [LARGE SCALE GENOMIC DNA]</scope>
    <source>
        <strain evidence="2 4">AF37-2AT</strain>
    </source>
</reference>
<evidence type="ECO:0000313" key="3">
    <source>
        <dbReference type="EMBL" id="RGE84242.1"/>
    </source>
</evidence>
<name>A0A3E3JY98_9FIRM</name>
<dbReference type="AlphaFoldDB" id="A0A3E3JY98"/>
<keyword evidence="4" id="KW-1185">Reference proteome</keyword>